<keyword evidence="1" id="KW-0472">Membrane</keyword>
<sequence length="60" mass="7239">MNKAGRFFEIAYLAVAVIFGYEAYLVWGDQKAYIYLLMAAMAVFMFLFRRRFRKNRENKK</sequence>
<dbReference type="EMBL" id="JAVRHV010000002">
    <property type="protein sequence ID" value="MDT0552846.1"/>
    <property type="molecule type" value="Genomic_DNA"/>
</dbReference>
<keyword evidence="3" id="KW-1185">Reference proteome</keyword>
<organism evidence="2 3">
    <name type="scientific">Urechidicola vernalis</name>
    <dbReference type="NCBI Taxonomy" id="3075600"/>
    <lineage>
        <taxon>Bacteria</taxon>
        <taxon>Pseudomonadati</taxon>
        <taxon>Bacteroidota</taxon>
        <taxon>Flavobacteriia</taxon>
        <taxon>Flavobacteriales</taxon>
        <taxon>Flavobacteriaceae</taxon>
        <taxon>Urechidicola</taxon>
    </lineage>
</organism>
<evidence type="ECO:0000313" key="2">
    <source>
        <dbReference type="EMBL" id="MDT0552846.1"/>
    </source>
</evidence>
<proteinExistence type="predicted"/>
<comment type="caution">
    <text evidence="2">The sequence shown here is derived from an EMBL/GenBank/DDBJ whole genome shotgun (WGS) entry which is preliminary data.</text>
</comment>
<evidence type="ECO:0008006" key="4">
    <source>
        <dbReference type="Google" id="ProtNLM"/>
    </source>
</evidence>
<reference evidence="2 3" key="1">
    <citation type="submission" date="2023-09" db="EMBL/GenBank/DDBJ databases">
        <authorList>
            <person name="Rey-Velasco X."/>
        </authorList>
    </citation>
    <scope>NUCLEOTIDE SEQUENCE [LARGE SCALE GENOMIC DNA]</scope>
    <source>
        <strain evidence="2 3">P050</strain>
    </source>
</reference>
<evidence type="ECO:0000313" key="3">
    <source>
        <dbReference type="Proteomes" id="UP001252186"/>
    </source>
</evidence>
<gene>
    <name evidence="2" type="ORF">RM519_06280</name>
</gene>
<feature type="transmembrane region" description="Helical" evidence="1">
    <location>
        <begin position="33"/>
        <end position="52"/>
    </location>
</feature>
<keyword evidence="1" id="KW-0812">Transmembrane</keyword>
<protein>
    <recommendedName>
        <fullName evidence="4">LPXTG cell wall anchor domain-containing protein</fullName>
    </recommendedName>
</protein>
<dbReference type="Proteomes" id="UP001252186">
    <property type="component" value="Unassembled WGS sequence"/>
</dbReference>
<evidence type="ECO:0000256" key="1">
    <source>
        <dbReference type="SAM" id="Phobius"/>
    </source>
</evidence>
<accession>A0ABU2Y3R7</accession>
<keyword evidence="1" id="KW-1133">Transmembrane helix</keyword>
<feature type="transmembrane region" description="Helical" evidence="1">
    <location>
        <begin position="7"/>
        <end position="27"/>
    </location>
</feature>
<name>A0ABU2Y3R7_9FLAO</name>
<dbReference type="RefSeq" id="WP_311592788.1">
    <property type="nucleotide sequence ID" value="NZ_JAVRHV010000002.1"/>
</dbReference>